<reference evidence="1 2" key="1">
    <citation type="journal article" date="2015" name="Genome Announc.">
        <title>Genome sequence and annotation of Trichoderma parareesei, the ancestor of the cellulase producer Trichoderma reesei.</title>
        <authorList>
            <person name="Yang D."/>
            <person name="Pomraning K."/>
            <person name="Kopchinskiy A."/>
            <person name="Karimi Aghcheh R."/>
            <person name="Atanasova L."/>
            <person name="Chenthamara K."/>
            <person name="Baker S.E."/>
            <person name="Zhang R."/>
            <person name="Shen Q."/>
            <person name="Freitag M."/>
            <person name="Kubicek C.P."/>
            <person name="Druzhinina I.S."/>
        </authorList>
    </citation>
    <scope>NUCLEOTIDE SEQUENCE [LARGE SCALE GENOMIC DNA]</scope>
    <source>
        <strain evidence="1 2">CBS 125925</strain>
    </source>
</reference>
<dbReference type="EMBL" id="LFMI01000540">
    <property type="protein sequence ID" value="OTA04775.1"/>
    <property type="molecule type" value="Genomic_DNA"/>
</dbReference>
<protein>
    <recommendedName>
        <fullName evidence="3">DUF427 domain-containing protein</fullName>
    </recommendedName>
</protein>
<comment type="caution">
    <text evidence="1">The sequence shown here is derived from an EMBL/GenBank/DDBJ whole genome shotgun (WGS) entry which is preliminary data.</text>
</comment>
<accession>A0A2H2ZVV7</accession>
<dbReference type="OrthoDB" id="18996at2759"/>
<dbReference type="Proteomes" id="UP000219286">
    <property type="component" value="Unassembled WGS sequence"/>
</dbReference>
<organism evidence="1 2">
    <name type="scientific">Trichoderma parareesei</name>
    <name type="common">Filamentous fungus</name>
    <dbReference type="NCBI Taxonomy" id="858221"/>
    <lineage>
        <taxon>Eukaryota</taxon>
        <taxon>Fungi</taxon>
        <taxon>Dikarya</taxon>
        <taxon>Ascomycota</taxon>
        <taxon>Pezizomycotina</taxon>
        <taxon>Sordariomycetes</taxon>
        <taxon>Hypocreomycetidae</taxon>
        <taxon>Hypocreales</taxon>
        <taxon>Hypocreaceae</taxon>
        <taxon>Trichoderma</taxon>
    </lineage>
</organism>
<dbReference type="PANTHER" id="PTHR43058:SF1">
    <property type="entry name" value="DUF427 DOMAIN-CONTAINING PROTEIN"/>
    <property type="match status" value="1"/>
</dbReference>
<proteinExistence type="predicted"/>
<dbReference type="AlphaFoldDB" id="A0A2H2ZVV7"/>
<dbReference type="PANTHER" id="PTHR43058">
    <property type="entry name" value="SLR0655 PROTEIN"/>
    <property type="match status" value="1"/>
</dbReference>
<evidence type="ECO:0008006" key="3">
    <source>
        <dbReference type="Google" id="ProtNLM"/>
    </source>
</evidence>
<gene>
    <name evidence="1" type="ORF">A9Z42_0053780</name>
</gene>
<name>A0A2H2ZVV7_TRIPA</name>
<evidence type="ECO:0000313" key="2">
    <source>
        <dbReference type="Proteomes" id="UP000219286"/>
    </source>
</evidence>
<evidence type="ECO:0000313" key="1">
    <source>
        <dbReference type="EMBL" id="OTA04775.1"/>
    </source>
</evidence>
<keyword evidence="2" id="KW-1185">Reference proteome</keyword>
<sequence>MTEKTKLNVQSFPRPPRLEKTSRHLRITYKDVEIADTHDAYWMLETHHPPSASSNRLSFYAGPWDCFVDGERVDPQPGDFYGGWVTSEIEGIVKGRTGNLDPVV</sequence>